<dbReference type="AlphaFoldDB" id="A0AAW0QHN6"/>
<gene>
    <name evidence="2" type="ORF">PG999_008871</name>
</gene>
<feature type="region of interest" description="Disordered" evidence="1">
    <location>
        <begin position="231"/>
        <end position="256"/>
    </location>
</feature>
<evidence type="ECO:0000313" key="2">
    <source>
        <dbReference type="EMBL" id="KAK8105512.1"/>
    </source>
</evidence>
<feature type="compositionally biased region" description="Polar residues" evidence="1">
    <location>
        <begin position="65"/>
        <end position="75"/>
    </location>
</feature>
<dbReference type="EMBL" id="JAQQWP010000008">
    <property type="protein sequence ID" value="KAK8105512.1"/>
    <property type="molecule type" value="Genomic_DNA"/>
</dbReference>
<comment type="caution">
    <text evidence="2">The sequence shown here is derived from an EMBL/GenBank/DDBJ whole genome shotgun (WGS) entry which is preliminary data.</text>
</comment>
<proteinExistence type="predicted"/>
<reference evidence="2 3" key="1">
    <citation type="submission" date="2023-01" db="EMBL/GenBank/DDBJ databases">
        <title>Analysis of 21 Apiospora genomes using comparative genomics revels a genus with tremendous synthesis potential of carbohydrate active enzymes and secondary metabolites.</title>
        <authorList>
            <person name="Sorensen T."/>
        </authorList>
    </citation>
    <scope>NUCLEOTIDE SEQUENCE [LARGE SCALE GENOMIC DNA]</scope>
    <source>
        <strain evidence="2 3">CBS 117206</strain>
    </source>
</reference>
<evidence type="ECO:0000256" key="1">
    <source>
        <dbReference type="SAM" id="MobiDB-lite"/>
    </source>
</evidence>
<protein>
    <submittedName>
        <fullName evidence="2">Uncharacterized protein</fullName>
    </submittedName>
</protein>
<keyword evidence="3" id="KW-1185">Reference proteome</keyword>
<evidence type="ECO:0000313" key="3">
    <source>
        <dbReference type="Proteomes" id="UP001392437"/>
    </source>
</evidence>
<organism evidence="2 3">
    <name type="scientific">Apiospora kogelbergensis</name>
    <dbReference type="NCBI Taxonomy" id="1337665"/>
    <lineage>
        <taxon>Eukaryota</taxon>
        <taxon>Fungi</taxon>
        <taxon>Dikarya</taxon>
        <taxon>Ascomycota</taxon>
        <taxon>Pezizomycotina</taxon>
        <taxon>Sordariomycetes</taxon>
        <taxon>Xylariomycetidae</taxon>
        <taxon>Amphisphaeriales</taxon>
        <taxon>Apiosporaceae</taxon>
        <taxon>Apiospora</taxon>
    </lineage>
</organism>
<feature type="region of interest" description="Disordered" evidence="1">
    <location>
        <begin position="1"/>
        <end position="39"/>
    </location>
</feature>
<dbReference type="Proteomes" id="UP001392437">
    <property type="component" value="Unassembled WGS sequence"/>
</dbReference>
<feature type="region of interest" description="Disordered" evidence="1">
    <location>
        <begin position="65"/>
        <end position="97"/>
    </location>
</feature>
<name>A0AAW0QHN6_9PEZI</name>
<feature type="compositionally biased region" description="Polar residues" evidence="1">
    <location>
        <begin position="29"/>
        <end position="39"/>
    </location>
</feature>
<feature type="compositionally biased region" description="Pro residues" evidence="1">
    <location>
        <begin position="11"/>
        <end position="25"/>
    </location>
</feature>
<sequence>MAPRYDEAPETVPPAFPEYHPPPTGPEVTPSNQGYMQYPSSPIFKREDSTYPNYGYPMSSVGPPSSHNYGNNTAGYGSLRTDPSDVGGATERWDQDPGVLGVGLRSGGHHRNPVCRRHWAGRRHGRGGKSGEYGRDDSGCPPRQHEQCSFYFIGNYGKVLRRADPRLLDEFVRSFGDDLYYPIYTKYTPGNFANTTANGNKTCSGVSFVPGWTDRKTALEGQAPGNCYLKPGPQNKTGLQVPNNGQETHSAFRLDD</sequence>
<feature type="region of interest" description="Disordered" evidence="1">
    <location>
        <begin position="120"/>
        <end position="140"/>
    </location>
</feature>
<feature type="compositionally biased region" description="Polar residues" evidence="1">
    <location>
        <begin position="234"/>
        <end position="249"/>
    </location>
</feature>
<accession>A0AAW0QHN6</accession>